<dbReference type="AlphaFoldDB" id="R9AWS3"/>
<name>R9AWS3_9GAMM</name>
<gene>
    <name evidence="2" type="ORF">I593_02517</name>
</gene>
<evidence type="ECO:0000313" key="2">
    <source>
        <dbReference type="EMBL" id="EOR06648.1"/>
    </source>
</evidence>
<keyword evidence="1" id="KW-1133">Transmembrane helix</keyword>
<evidence type="ECO:0008006" key="4">
    <source>
        <dbReference type="Google" id="ProtNLM"/>
    </source>
</evidence>
<evidence type="ECO:0000313" key="3">
    <source>
        <dbReference type="Proteomes" id="UP000016201"/>
    </source>
</evidence>
<feature type="transmembrane region" description="Helical" evidence="1">
    <location>
        <begin position="7"/>
        <end position="25"/>
    </location>
</feature>
<dbReference type="RefSeq" id="WP_016167554.1">
    <property type="nucleotide sequence ID" value="NZ_JHZG01000004.1"/>
</dbReference>
<reference evidence="2 3" key="1">
    <citation type="submission" date="2013-03" db="EMBL/GenBank/DDBJ databases">
        <title>The Genome Sequence of Acinetobacter tandoii CIP 107469.</title>
        <authorList>
            <consortium name="The Broad Institute Genome Sequencing Platform"/>
            <consortium name="The Broad Institute Genome Sequencing Center for Infectious Disease"/>
            <person name="Cerqueira G."/>
            <person name="Feldgarden M."/>
            <person name="Courvalin P."/>
            <person name="Perichon B."/>
            <person name="Grillot-Courvalin C."/>
            <person name="Clermont D."/>
            <person name="Rocha E."/>
            <person name="Yoon E.-J."/>
            <person name="Nemec A."/>
            <person name="Walker B."/>
            <person name="Young S.K."/>
            <person name="Zeng Q."/>
            <person name="Gargeya S."/>
            <person name="Fitzgerald M."/>
            <person name="Haas B."/>
            <person name="Abouelleil A."/>
            <person name="Alvarado L."/>
            <person name="Arachchi H.M."/>
            <person name="Berlin A.M."/>
            <person name="Chapman S.B."/>
            <person name="Dewar J."/>
            <person name="Goldberg J."/>
            <person name="Griggs A."/>
            <person name="Gujja S."/>
            <person name="Hansen M."/>
            <person name="Howarth C."/>
            <person name="Imamovic A."/>
            <person name="Larimer J."/>
            <person name="McCowan C."/>
            <person name="Murphy C."/>
            <person name="Neiman D."/>
            <person name="Pearson M."/>
            <person name="Priest M."/>
            <person name="Roberts A."/>
            <person name="Saif S."/>
            <person name="Shea T."/>
            <person name="Sisk P."/>
            <person name="Sykes S."/>
            <person name="Wortman J."/>
            <person name="Nusbaum C."/>
            <person name="Birren B."/>
        </authorList>
    </citation>
    <scope>NUCLEOTIDE SEQUENCE [LARGE SCALE GENOMIC DNA]</scope>
    <source>
        <strain evidence="2 3">CIP 107469</strain>
    </source>
</reference>
<dbReference type="OrthoDB" id="6691750at2"/>
<keyword evidence="1" id="KW-0812">Transmembrane</keyword>
<comment type="caution">
    <text evidence="2">The sequence shown here is derived from an EMBL/GenBank/DDBJ whole genome shotgun (WGS) entry which is preliminary data.</text>
</comment>
<dbReference type="PATRIC" id="fig|1120927.3.peg.2450"/>
<accession>R9AWS3</accession>
<sequence>MKNNSKVIYLSITAVVIAFIGLFIYSKKSDDVRLNQRAQPYKNSTNAFMANSGATGNAQNLLYKAAPKWAQSMMDINDNSAYSQEDKIQKLVELLKQNETNPEALSAILITLTALNPIEAADEIIPYLKNPNPKVQSAALAVLNNASLLTKQEHELKHSLPHNEAVRRRIANAVNQLKADPNTTNEVKQALISTYTVANPSLKDIRVTNP</sequence>
<dbReference type="Gene3D" id="1.25.10.10">
    <property type="entry name" value="Leucine-rich Repeat Variant"/>
    <property type="match status" value="1"/>
</dbReference>
<dbReference type="eggNOG" id="ENOG5031RBI">
    <property type="taxonomic scope" value="Bacteria"/>
</dbReference>
<dbReference type="Proteomes" id="UP000016201">
    <property type="component" value="Unassembled WGS sequence"/>
</dbReference>
<protein>
    <recommendedName>
        <fullName evidence="4">HEAT repeat domain-containing protein</fullName>
    </recommendedName>
</protein>
<keyword evidence="1" id="KW-0472">Membrane</keyword>
<organism evidence="2 3">
    <name type="scientific">Acinetobacter tandoii DSM 14970 = CIP 107469</name>
    <dbReference type="NCBI Taxonomy" id="1120927"/>
    <lineage>
        <taxon>Bacteria</taxon>
        <taxon>Pseudomonadati</taxon>
        <taxon>Pseudomonadota</taxon>
        <taxon>Gammaproteobacteria</taxon>
        <taxon>Moraxellales</taxon>
        <taxon>Moraxellaceae</taxon>
        <taxon>Acinetobacter</taxon>
    </lineage>
</organism>
<evidence type="ECO:0000256" key="1">
    <source>
        <dbReference type="SAM" id="Phobius"/>
    </source>
</evidence>
<dbReference type="InterPro" id="IPR016024">
    <property type="entry name" value="ARM-type_fold"/>
</dbReference>
<dbReference type="InterPro" id="IPR011989">
    <property type="entry name" value="ARM-like"/>
</dbReference>
<proteinExistence type="predicted"/>
<dbReference type="SUPFAM" id="SSF48371">
    <property type="entry name" value="ARM repeat"/>
    <property type="match status" value="1"/>
</dbReference>
<keyword evidence="3" id="KW-1185">Reference proteome</keyword>
<dbReference type="EMBL" id="AQFM01000039">
    <property type="protein sequence ID" value="EOR06648.1"/>
    <property type="molecule type" value="Genomic_DNA"/>
</dbReference>